<feature type="region of interest" description="Disordered" evidence="6">
    <location>
        <begin position="463"/>
        <end position="482"/>
    </location>
</feature>
<dbReference type="Pfam" id="PF02954">
    <property type="entry name" value="HTH_8"/>
    <property type="match status" value="1"/>
</dbReference>
<protein>
    <submittedName>
        <fullName evidence="8">Sigma-54-dependent Fis family transcriptional regulator</fullName>
    </submittedName>
</protein>
<accession>A0A2N7XB17</accession>
<reference evidence="8 9" key="1">
    <citation type="submission" date="2018-01" db="EMBL/GenBank/DDBJ databases">
        <title>Whole genome analyses suggest that Burkholderia sensu lato contains two further novel genera in the rhizoxinica-symbiotica group Mycetohabitans gen. nov., and Trinickia gen. nov.: implications for the evolution of diazotrophy and nodulation in the Burkholderiaceae.</title>
        <authorList>
            <person name="Estrada-de los Santos P."/>
            <person name="Palmer M."/>
            <person name="Chavez-Ramirez B."/>
            <person name="Beukes C."/>
            <person name="Steenkamp E.T."/>
            <person name="Hirsch A.M."/>
            <person name="Manyaka P."/>
            <person name="Maluk M."/>
            <person name="Lafos M."/>
            <person name="Crook M."/>
            <person name="Gross E."/>
            <person name="Simon M.F."/>
            <person name="Bueno dos Reis Junior F."/>
            <person name="Poole P.S."/>
            <person name="Venter S.N."/>
            <person name="James E.K."/>
        </authorList>
    </citation>
    <scope>NUCLEOTIDE SEQUENCE [LARGE SCALE GENOMIC DNA]</scope>
    <source>
        <strain evidence="8 9">JPY 581</strain>
    </source>
</reference>
<dbReference type="AlphaFoldDB" id="A0A2N7XB17"/>
<dbReference type="GO" id="GO:0043565">
    <property type="term" value="F:sequence-specific DNA binding"/>
    <property type="evidence" value="ECO:0007669"/>
    <property type="project" value="InterPro"/>
</dbReference>
<keyword evidence="4" id="KW-0238">DNA-binding</keyword>
<evidence type="ECO:0000313" key="9">
    <source>
        <dbReference type="Proteomes" id="UP000235777"/>
    </source>
</evidence>
<dbReference type="SUPFAM" id="SSF46689">
    <property type="entry name" value="Homeodomain-like"/>
    <property type="match status" value="1"/>
</dbReference>
<dbReference type="InterPro" id="IPR045343">
    <property type="entry name" value="VpsR"/>
</dbReference>
<dbReference type="Pfam" id="PF00158">
    <property type="entry name" value="Sigma54_activat"/>
    <property type="match status" value="1"/>
</dbReference>
<dbReference type="FunFam" id="3.40.50.300:FF:000006">
    <property type="entry name" value="DNA-binding transcriptional regulator NtrC"/>
    <property type="match status" value="1"/>
</dbReference>
<dbReference type="InterPro" id="IPR058031">
    <property type="entry name" value="AAA_lid_NorR"/>
</dbReference>
<dbReference type="PROSITE" id="PS00676">
    <property type="entry name" value="SIGMA54_INTERACT_2"/>
    <property type="match status" value="1"/>
</dbReference>
<evidence type="ECO:0000256" key="4">
    <source>
        <dbReference type="ARBA" id="ARBA00023125"/>
    </source>
</evidence>
<dbReference type="Pfam" id="PF20161">
    <property type="entry name" value="VpsR"/>
    <property type="match status" value="1"/>
</dbReference>
<evidence type="ECO:0000256" key="1">
    <source>
        <dbReference type="ARBA" id="ARBA00022741"/>
    </source>
</evidence>
<dbReference type="Gene3D" id="1.10.8.60">
    <property type="match status" value="1"/>
</dbReference>
<dbReference type="InterPro" id="IPR025944">
    <property type="entry name" value="Sigma_54_int_dom_CS"/>
</dbReference>
<dbReference type="CDD" id="cd00009">
    <property type="entry name" value="AAA"/>
    <property type="match status" value="1"/>
</dbReference>
<comment type="caution">
    <text evidence="8">The sequence shown here is derived from an EMBL/GenBank/DDBJ whole genome shotgun (WGS) entry which is preliminary data.</text>
</comment>
<gene>
    <name evidence="8" type="ORF">C0Z20_01995</name>
</gene>
<proteinExistence type="predicted"/>
<dbReference type="Gene3D" id="3.40.50.300">
    <property type="entry name" value="P-loop containing nucleotide triphosphate hydrolases"/>
    <property type="match status" value="1"/>
</dbReference>
<dbReference type="InterPro" id="IPR027417">
    <property type="entry name" value="P-loop_NTPase"/>
</dbReference>
<dbReference type="PANTHER" id="PTHR32071">
    <property type="entry name" value="TRANSCRIPTIONAL REGULATORY PROTEIN"/>
    <property type="match status" value="1"/>
</dbReference>
<evidence type="ECO:0000256" key="6">
    <source>
        <dbReference type="SAM" id="MobiDB-lite"/>
    </source>
</evidence>
<evidence type="ECO:0000313" key="8">
    <source>
        <dbReference type="EMBL" id="PMS38655.1"/>
    </source>
</evidence>
<dbReference type="STRING" id="863227.GCA_000373005_00855"/>
<keyword evidence="1" id="KW-0547">Nucleotide-binding</keyword>
<name>A0A2N7XB17_9BURK</name>
<dbReference type="SMART" id="SM00382">
    <property type="entry name" value="AAA"/>
    <property type="match status" value="1"/>
</dbReference>
<feature type="domain" description="Sigma-54 factor interaction" evidence="7">
    <location>
        <begin position="149"/>
        <end position="378"/>
    </location>
</feature>
<dbReference type="EMBL" id="PNYC01000001">
    <property type="protein sequence ID" value="PMS38655.1"/>
    <property type="molecule type" value="Genomic_DNA"/>
</dbReference>
<dbReference type="GO" id="GO:0006355">
    <property type="term" value="P:regulation of DNA-templated transcription"/>
    <property type="evidence" value="ECO:0007669"/>
    <property type="project" value="InterPro"/>
</dbReference>
<evidence type="ECO:0000259" key="7">
    <source>
        <dbReference type="PROSITE" id="PS50045"/>
    </source>
</evidence>
<evidence type="ECO:0000256" key="3">
    <source>
        <dbReference type="ARBA" id="ARBA00023015"/>
    </source>
</evidence>
<dbReference type="InterPro" id="IPR009057">
    <property type="entry name" value="Homeodomain-like_sf"/>
</dbReference>
<dbReference type="PANTHER" id="PTHR32071:SF120">
    <property type="entry name" value="TRANSCRIPTIONAL REGULATOR-RELATED"/>
    <property type="match status" value="1"/>
</dbReference>
<keyword evidence="9" id="KW-1185">Reference proteome</keyword>
<dbReference type="InterPro" id="IPR003593">
    <property type="entry name" value="AAA+_ATPase"/>
</dbReference>
<dbReference type="RefSeq" id="WP_018439382.1">
    <property type="nucleotide sequence ID" value="NZ_KB890165.1"/>
</dbReference>
<dbReference type="InterPro" id="IPR002078">
    <property type="entry name" value="Sigma_54_int"/>
</dbReference>
<evidence type="ECO:0000256" key="5">
    <source>
        <dbReference type="ARBA" id="ARBA00023163"/>
    </source>
</evidence>
<evidence type="ECO:0000256" key="2">
    <source>
        <dbReference type="ARBA" id="ARBA00022840"/>
    </source>
</evidence>
<keyword evidence="2" id="KW-0067">ATP-binding</keyword>
<dbReference type="PROSITE" id="PS00688">
    <property type="entry name" value="SIGMA54_INTERACT_3"/>
    <property type="match status" value="1"/>
</dbReference>
<organism evidence="8 9">
    <name type="scientific">Trinickia symbiotica</name>
    <dbReference type="NCBI Taxonomy" id="863227"/>
    <lineage>
        <taxon>Bacteria</taxon>
        <taxon>Pseudomonadati</taxon>
        <taxon>Pseudomonadota</taxon>
        <taxon>Betaproteobacteria</taxon>
        <taxon>Burkholderiales</taxon>
        <taxon>Burkholderiaceae</taxon>
        <taxon>Trinickia</taxon>
    </lineage>
</organism>
<dbReference type="SUPFAM" id="SSF52540">
    <property type="entry name" value="P-loop containing nucleoside triphosphate hydrolases"/>
    <property type="match status" value="1"/>
</dbReference>
<dbReference type="Gene3D" id="1.10.10.60">
    <property type="entry name" value="Homeodomain-like"/>
    <property type="match status" value="1"/>
</dbReference>
<dbReference type="GO" id="GO:0005524">
    <property type="term" value="F:ATP binding"/>
    <property type="evidence" value="ECO:0007669"/>
    <property type="project" value="UniProtKB-KW"/>
</dbReference>
<dbReference type="InterPro" id="IPR025943">
    <property type="entry name" value="Sigma_54_int_dom_ATP-bd_2"/>
</dbReference>
<keyword evidence="5" id="KW-0804">Transcription</keyword>
<dbReference type="InterPro" id="IPR002197">
    <property type="entry name" value="HTH_Fis"/>
</dbReference>
<dbReference type="Pfam" id="PF25601">
    <property type="entry name" value="AAA_lid_14"/>
    <property type="match status" value="1"/>
</dbReference>
<feature type="compositionally biased region" description="Basic and acidic residues" evidence="6">
    <location>
        <begin position="465"/>
        <end position="475"/>
    </location>
</feature>
<keyword evidence="3" id="KW-0805">Transcription regulation</keyword>
<sequence>MNNKASNPLRAERTVLFLSLKPDVVGEDGLVSAGWHVVHARTPQQVDRMLERGVIRVGVVAMPLDCTEQQLAELEASVSHTDATWVAQVRHGQAEQPAIRRFILDYCFDFVTMPCDDQRLAIVLGHAHGLSVLRDSVDSGPPMPGCCKMIGNSEPMQRLYRGVEKCSRNDAPVFIAGESGTGKELTAHAIHDRSARAAQPFVAINCAAIPPSLLQSELFGHERGAFTGALQRKIGRIEAAAGGTLFLDEIGDMPHECQAVLLRFLQEGTIERLGGNASTKVDARIISATHVDLQQAIEAGRFRADLYHRLCVLRLDEPPLRQRGHDIKLLAYHALALHKRDGRRKIRGFSSDAITAMFNYAWPGNVRELINCVRRAVVMAEGRFITADDLGLPDAGPKPGRTLAEVRCEAERAAVREALARHAYSLSSAAAELGVSRATLYRLLNAIGLRSEAPMMRQLDVVGGSDHRESDDPGESRPQQVA</sequence>
<dbReference type="Proteomes" id="UP000235777">
    <property type="component" value="Unassembled WGS sequence"/>
</dbReference>
<dbReference type="PROSITE" id="PS50045">
    <property type="entry name" value="SIGMA54_INTERACT_4"/>
    <property type="match status" value="1"/>
</dbReference>
<dbReference type="OrthoDB" id="9761705at2"/>